<evidence type="ECO:0000259" key="3">
    <source>
        <dbReference type="Pfam" id="PF24747"/>
    </source>
</evidence>
<feature type="compositionally biased region" description="Polar residues" evidence="1">
    <location>
        <begin position="250"/>
        <end position="261"/>
    </location>
</feature>
<keyword evidence="5" id="KW-1185">Reference proteome</keyword>
<sequence>MERIDLLEIKHDIRNVILVKGEGYGIEGQLLNYQKSFSRGLSQYEGTHLASACADFREVSGPELLESLAAMEAVKLALRLGFKKIDIEADYLGLVQTLCGEESEVPWESKRIMEDILFILKSLDFWECKHTNRLANKCADKVAKYARKERCSNTWLSSPPTFLLNSIQHDCAKSGEIYYKKEGHEKRLLNRESRRMSRHGKGPRLDLKLNLSPPRVNNITNPRQVESPNHNRRSGNSSPTSPPSSCVSSENGNDDTLQYSSSPEATSMVLVGCPRCLMYVMLSEEDPKCPKCKSTVLLDFLHDNTTKKTRNFNNNNN</sequence>
<dbReference type="AlphaFoldDB" id="A0A4Y7KYE5"/>
<protein>
    <submittedName>
        <fullName evidence="4">Uncharacterized protein</fullName>
    </submittedName>
</protein>
<dbReference type="InterPro" id="IPR002156">
    <property type="entry name" value="RNaseH_domain"/>
</dbReference>
<dbReference type="InterPro" id="IPR012337">
    <property type="entry name" value="RNaseH-like_sf"/>
</dbReference>
<gene>
    <name evidence="4" type="ORF">C5167_002533</name>
</gene>
<dbReference type="EMBL" id="CM010723">
    <property type="protein sequence ID" value="RZC78334.1"/>
    <property type="molecule type" value="Genomic_DNA"/>
</dbReference>
<dbReference type="InterPro" id="IPR044730">
    <property type="entry name" value="RNase_H-like_dom_plant"/>
</dbReference>
<dbReference type="CDD" id="cd06222">
    <property type="entry name" value="RNase_H_like"/>
    <property type="match status" value="1"/>
</dbReference>
<dbReference type="GO" id="GO:0003676">
    <property type="term" value="F:nucleic acid binding"/>
    <property type="evidence" value="ECO:0007669"/>
    <property type="project" value="InterPro"/>
</dbReference>
<name>A0A4Y7KYE5_PAPSO</name>
<proteinExistence type="predicted"/>
<dbReference type="Pfam" id="PF13456">
    <property type="entry name" value="RVT_3"/>
    <property type="match status" value="1"/>
</dbReference>
<dbReference type="Pfam" id="PF24747">
    <property type="entry name" value="Zn-ribbon_GIR1"/>
    <property type="match status" value="1"/>
</dbReference>
<dbReference type="InterPro" id="IPR055281">
    <property type="entry name" value="GIR1-2/SIED1"/>
</dbReference>
<dbReference type="Gene3D" id="3.30.420.10">
    <property type="entry name" value="Ribonuclease H-like superfamily/Ribonuclease H"/>
    <property type="match status" value="1"/>
</dbReference>
<dbReference type="Gramene" id="RZC78334">
    <property type="protein sequence ID" value="RZC78334"/>
    <property type="gene ID" value="C5167_002533"/>
</dbReference>
<evidence type="ECO:0000313" key="5">
    <source>
        <dbReference type="Proteomes" id="UP000316621"/>
    </source>
</evidence>
<dbReference type="PANTHER" id="PTHR33177">
    <property type="entry name" value="PUTATIVE-RELATED"/>
    <property type="match status" value="1"/>
</dbReference>
<accession>A0A4Y7KYE5</accession>
<dbReference type="InterPro" id="IPR036397">
    <property type="entry name" value="RNaseH_sf"/>
</dbReference>
<evidence type="ECO:0000256" key="1">
    <source>
        <dbReference type="SAM" id="MobiDB-lite"/>
    </source>
</evidence>
<feature type="region of interest" description="Disordered" evidence="1">
    <location>
        <begin position="189"/>
        <end position="261"/>
    </location>
</feature>
<feature type="compositionally biased region" description="Polar residues" evidence="1">
    <location>
        <begin position="215"/>
        <end position="228"/>
    </location>
</feature>
<reference evidence="4 5" key="1">
    <citation type="journal article" date="2018" name="Science">
        <title>The opium poppy genome and morphinan production.</title>
        <authorList>
            <person name="Guo L."/>
            <person name="Winzer T."/>
            <person name="Yang X."/>
            <person name="Li Y."/>
            <person name="Ning Z."/>
            <person name="He Z."/>
            <person name="Teodor R."/>
            <person name="Lu Y."/>
            <person name="Bowser T.A."/>
            <person name="Graham I.A."/>
            <person name="Ye K."/>
        </authorList>
    </citation>
    <scope>NUCLEOTIDE SEQUENCE [LARGE SCALE GENOMIC DNA]</scope>
    <source>
        <strain evidence="5">cv. HN1</strain>
        <tissue evidence="4">Leaves</tissue>
    </source>
</reference>
<feature type="compositionally biased region" description="Low complexity" evidence="1">
    <location>
        <begin position="234"/>
        <end position="249"/>
    </location>
</feature>
<dbReference type="GO" id="GO:0004523">
    <property type="term" value="F:RNA-DNA hybrid ribonuclease activity"/>
    <property type="evidence" value="ECO:0007669"/>
    <property type="project" value="InterPro"/>
</dbReference>
<feature type="domain" description="GIR1-like zinc ribbon" evidence="3">
    <location>
        <begin position="266"/>
        <end position="302"/>
    </location>
</feature>
<evidence type="ECO:0000259" key="2">
    <source>
        <dbReference type="Pfam" id="PF13456"/>
    </source>
</evidence>
<evidence type="ECO:0000313" key="4">
    <source>
        <dbReference type="EMBL" id="RZC78334.1"/>
    </source>
</evidence>
<dbReference type="SUPFAM" id="SSF53098">
    <property type="entry name" value="Ribonuclease H-like"/>
    <property type="match status" value="1"/>
</dbReference>
<dbReference type="Proteomes" id="UP000316621">
    <property type="component" value="Chromosome 9"/>
</dbReference>
<organism evidence="4 5">
    <name type="scientific">Papaver somniferum</name>
    <name type="common">Opium poppy</name>
    <dbReference type="NCBI Taxonomy" id="3469"/>
    <lineage>
        <taxon>Eukaryota</taxon>
        <taxon>Viridiplantae</taxon>
        <taxon>Streptophyta</taxon>
        <taxon>Embryophyta</taxon>
        <taxon>Tracheophyta</taxon>
        <taxon>Spermatophyta</taxon>
        <taxon>Magnoliopsida</taxon>
        <taxon>Ranunculales</taxon>
        <taxon>Papaveraceae</taxon>
        <taxon>Papaveroideae</taxon>
        <taxon>Papaver</taxon>
    </lineage>
</organism>
<dbReference type="InterPro" id="IPR056440">
    <property type="entry name" value="Zn-ribbon_GIR1"/>
</dbReference>
<feature type="domain" description="RNase H type-1" evidence="2">
    <location>
        <begin position="45"/>
        <end position="146"/>
    </location>
</feature>
<dbReference type="PANTHER" id="PTHR33177:SF74">
    <property type="entry name" value="PROTEIN GL2-INTERACTING REPRESSOR 1"/>
    <property type="match status" value="1"/>
</dbReference>